<evidence type="ECO:0000256" key="3">
    <source>
        <dbReference type="ARBA" id="ARBA00023295"/>
    </source>
</evidence>
<dbReference type="EC" id="3.2.1.23" evidence="7"/>
<dbReference type="InterPro" id="IPR040605">
    <property type="entry name" value="Glyco_hydro2_dom5"/>
</dbReference>
<proteinExistence type="inferred from homology"/>
<evidence type="ECO:0000259" key="6">
    <source>
        <dbReference type="Pfam" id="PF18565"/>
    </source>
</evidence>
<evidence type="ECO:0000313" key="7">
    <source>
        <dbReference type="EMBL" id="KAA6334830.1"/>
    </source>
</evidence>
<dbReference type="Pfam" id="PF18565">
    <property type="entry name" value="Glyco_hydro2_C5"/>
    <property type="match status" value="1"/>
</dbReference>
<dbReference type="SUPFAM" id="SSF51445">
    <property type="entry name" value="(Trans)glycosidases"/>
    <property type="match status" value="1"/>
</dbReference>
<feature type="domain" description="DUF4982" evidence="5">
    <location>
        <begin position="218"/>
        <end position="297"/>
    </location>
</feature>
<dbReference type="InterPro" id="IPR006103">
    <property type="entry name" value="Glyco_hydro_2_cat"/>
</dbReference>
<dbReference type="InterPro" id="IPR032311">
    <property type="entry name" value="DUF4982"/>
</dbReference>
<dbReference type="GO" id="GO:0005975">
    <property type="term" value="P:carbohydrate metabolic process"/>
    <property type="evidence" value="ECO:0007669"/>
    <property type="project" value="InterPro"/>
</dbReference>
<keyword evidence="3 7" id="KW-0326">Glycosidase</keyword>
<dbReference type="AlphaFoldDB" id="A0A5J4RNW6"/>
<dbReference type="GO" id="GO:0004565">
    <property type="term" value="F:beta-galactosidase activity"/>
    <property type="evidence" value="ECO:0007669"/>
    <property type="project" value="UniProtKB-EC"/>
</dbReference>
<feature type="domain" description="Glycoside hydrolase family 2 catalytic" evidence="4">
    <location>
        <begin position="1"/>
        <end position="80"/>
    </location>
</feature>
<sequence>MVHNFRNNPSVVLWSIGNEVPGQGSPLGLQTARFLQDICHREDPTRLVTMGIDNAQGAINSHLAATIDVVGFTYRLQFYQKAYQELAQRIVLGAETASTISSRGTYYFPVVESANKKHDDNQCSGYDVERCSWSNLPDYDFIQHDDYSWTIGEFVWTGFDYLGEPTPYGSWPNHSSMFGIIDLAGIPKDRYYLYRSHWNPTEETLHILPHWTWPGREGETTPVFVYSNYPSAELFVNGKSQGRVYKDESLTIEKTDNEEAHRQLLLQRRYRLMWMDVKYEPGTLKVVAYDKAGKAVAAQEVHTAGKPDHLELTADRTSLASDGKDLSFITVKVVDKNGNLCPEATHSVHFKVTGAGTYRAAANGDATNLEQFHLPKMSAFKGQLVAIVQSSEQGGKIQFEAEAKGLKKAVISLQSK</sequence>
<dbReference type="InterPro" id="IPR051913">
    <property type="entry name" value="GH2_Domain-Containing"/>
</dbReference>
<evidence type="ECO:0000256" key="2">
    <source>
        <dbReference type="ARBA" id="ARBA00022801"/>
    </source>
</evidence>
<dbReference type="InterPro" id="IPR013783">
    <property type="entry name" value="Ig-like_fold"/>
</dbReference>
<dbReference type="InterPro" id="IPR008964">
    <property type="entry name" value="Invasin/intimin_cell_adhesion"/>
</dbReference>
<reference evidence="7" key="1">
    <citation type="submission" date="2019-03" db="EMBL/GenBank/DDBJ databases">
        <title>Single cell metagenomics reveals metabolic interactions within the superorganism composed of flagellate Streblomastix strix and complex community of Bacteroidetes bacteria on its surface.</title>
        <authorList>
            <person name="Treitli S.C."/>
            <person name="Kolisko M."/>
            <person name="Husnik F."/>
            <person name="Keeling P."/>
            <person name="Hampl V."/>
        </authorList>
    </citation>
    <scope>NUCLEOTIDE SEQUENCE</scope>
    <source>
        <strain evidence="7">STM</strain>
    </source>
</reference>
<dbReference type="PANTHER" id="PTHR42732:SF1">
    <property type="entry name" value="BETA-MANNOSIDASE"/>
    <property type="match status" value="1"/>
</dbReference>
<protein>
    <submittedName>
        <fullName evidence="7">Beta-galactosidase</fullName>
        <ecNumber evidence="7">3.2.1.23</ecNumber>
    </submittedName>
</protein>
<keyword evidence="2 7" id="KW-0378">Hydrolase</keyword>
<comment type="caution">
    <text evidence="7">The sequence shown here is derived from an EMBL/GenBank/DDBJ whole genome shotgun (WGS) entry which is preliminary data.</text>
</comment>
<gene>
    <name evidence="7" type="ORF">EZS27_016894</name>
</gene>
<dbReference type="Pfam" id="PF16355">
    <property type="entry name" value="DUF4982"/>
    <property type="match status" value="1"/>
</dbReference>
<dbReference type="Pfam" id="PF02836">
    <property type="entry name" value="Glyco_hydro_2_C"/>
    <property type="match status" value="1"/>
</dbReference>
<name>A0A5J4RNW6_9ZZZZ</name>
<evidence type="ECO:0000259" key="5">
    <source>
        <dbReference type="Pfam" id="PF16355"/>
    </source>
</evidence>
<feature type="domain" description="Glycoside hydrolase family 2" evidence="6">
    <location>
        <begin position="310"/>
        <end position="411"/>
    </location>
</feature>
<evidence type="ECO:0000256" key="1">
    <source>
        <dbReference type="ARBA" id="ARBA00007401"/>
    </source>
</evidence>
<dbReference type="SUPFAM" id="SSF49373">
    <property type="entry name" value="Invasin/intimin cell-adhesion fragments"/>
    <property type="match status" value="1"/>
</dbReference>
<dbReference type="EMBL" id="SNRY01000956">
    <property type="protein sequence ID" value="KAA6334830.1"/>
    <property type="molecule type" value="Genomic_DNA"/>
</dbReference>
<dbReference type="Gene3D" id="3.20.20.80">
    <property type="entry name" value="Glycosidases"/>
    <property type="match status" value="1"/>
</dbReference>
<dbReference type="InterPro" id="IPR017853">
    <property type="entry name" value="GH"/>
</dbReference>
<dbReference type="PANTHER" id="PTHR42732">
    <property type="entry name" value="BETA-GALACTOSIDASE"/>
    <property type="match status" value="1"/>
</dbReference>
<evidence type="ECO:0000259" key="4">
    <source>
        <dbReference type="Pfam" id="PF02836"/>
    </source>
</evidence>
<accession>A0A5J4RNW6</accession>
<organism evidence="7">
    <name type="scientific">termite gut metagenome</name>
    <dbReference type="NCBI Taxonomy" id="433724"/>
    <lineage>
        <taxon>unclassified sequences</taxon>
        <taxon>metagenomes</taxon>
        <taxon>organismal metagenomes</taxon>
    </lineage>
</organism>
<comment type="similarity">
    <text evidence="1">Belongs to the glycosyl hydrolase 2 family.</text>
</comment>
<dbReference type="Gene3D" id="2.60.40.10">
    <property type="entry name" value="Immunoglobulins"/>
    <property type="match status" value="2"/>
</dbReference>